<name>A0A0C2MQP6_THEKT</name>
<dbReference type="AlphaFoldDB" id="A0A0C2MQP6"/>
<organism evidence="1 2">
    <name type="scientific">Thelohanellus kitauei</name>
    <name type="common">Myxosporean</name>
    <dbReference type="NCBI Taxonomy" id="669202"/>
    <lineage>
        <taxon>Eukaryota</taxon>
        <taxon>Metazoa</taxon>
        <taxon>Cnidaria</taxon>
        <taxon>Myxozoa</taxon>
        <taxon>Myxosporea</taxon>
        <taxon>Bivalvulida</taxon>
        <taxon>Platysporina</taxon>
        <taxon>Myxobolidae</taxon>
        <taxon>Thelohanellus</taxon>
    </lineage>
</organism>
<dbReference type="EMBL" id="JWZT01002365">
    <property type="protein sequence ID" value="KII69561.1"/>
    <property type="molecule type" value="Genomic_DNA"/>
</dbReference>
<evidence type="ECO:0000313" key="1">
    <source>
        <dbReference type="EMBL" id="KII69561.1"/>
    </source>
</evidence>
<gene>
    <name evidence="1" type="ORF">RF11_00393</name>
</gene>
<sequence length="126" mass="14430">MVDSFLSVIKNLTNIDISFNTTSITNQTHEILDCLLYHNCSTFEHLSPSKDKNQASNIILGKDTETSRETLYGEYQNPFLEMLFRYIGYQLGSVFNNTDKECKYTVSIIFTRIKHCTTSKPKTIAS</sequence>
<proteinExistence type="predicted"/>
<accession>A0A0C2MQP6</accession>
<protein>
    <submittedName>
        <fullName evidence="1">Uncharacterized protein</fullName>
    </submittedName>
</protein>
<dbReference type="Proteomes" id="UP000031668">
    <property type="component" value="Unassembled WGS sequence"/>
</dbReference>
<keyword evidence="2" id="KW-1185">Reference proteome</keyword>
<comment type="caution">
    <text evidence="1">The sequence shown here is derived from an EMBL/GenBank/DDBJ whole genome shotgun (WGS) entry which is preliminary data.</text>
</comment>
<reference evidence="1 2" key="1">
    <citation type="journal article" date="2014" name="Genome Biol. Evol.">
        <title>The genome of the myxosporean Thelohanellus kitauei shows adaptations to nutrient acquisition within its fish host.</title>
        <authorList>
            <person name="Yang Y."/>
            <person name="Xiong J."/>
            <person name="Zhou Z."/>
            <person name="Huo F."/>
            <person name="Miao W."/>
            <person name="Ran C."/>
            <person name="Liu Y."/>
            <person name="Zhang J."/>
            <person name="Feng J."/>
            <person name="Wang M."/>
            <person name="Wang M."/>
            <person name="Wang L."/>
            <person name="Yao B."/>
        </authorList>
    </citation>
    <scope>NUCLEOTIDE SEQUENCE [LARGE SCALE GENOMIC DNA]</scope>
    <source>
        <strain evidence="1">Wuqing</strain>
    </source>
</reference>
<evidence type="ECO:0000313" key="2">
    <source>
        <dbReference type="Proteomes" id="UP000031668"/>
    </source>
</evidence>